<evidence type="ECO:0000256" key="2">
    <source>
        <dbReference type="SAM" id="SignalP"/>
    </source>
</evidence>
<organism evidence="3 4">
    <name type="scientific">Deinococcus malanensis</name>
    <dbReference type="NCBI Taxonomy" id="1706855"/>
    <lineage>
        <taxon>Bacteria</taxon>
        <taxon>Thermotogati</taxon>
        <taxon>Deinococcota</taxon>
        <taxon>Deinococci</taxon>
        <taxon>Deinococcales</taxon>
        <taxon>Deinococcaceae</taxon>
        <taxon>Deinococcus</taxon>
    </lineage>
</organism>
<gene>
    <name evidence="3" type="ORF">GCM10008955_24840</name>
</gene>
<keyword evidence="2" id="KW-0732">Signal</keyword>
<sequence length="849" mass="92074">MRSSILLATRWTLMAASLVLGGCGTLPASPSSPAPDPAASQLVLTTDTLLLTRPGEQTTVRAQAFNFSNEPVTAAVRWSSSNPNIPVDAQGRVTANVPSGSTVITAESGPARASVLVAVARTPEGAVTITDENLAAPITPADANASFGLGFRYTVPLKNPPAIKPGQVLINRGRTPVAGRVVQVQGDTVTLEVIPLDEVLPDIDIKAQLPVAMTPDALSQEMRNAFDVTHLPGGRVKFTQKQSSVLRSGGLRTLKSEYNLGPFQCESDGDAIAMDLSKTEFILTPDLKVDVEWTNERRKVVVRGQPTVSMEVKPTVSATLTGKIGCRLTLARPVVPLPGPLGLFLGASVPIGVGLEFEGKLPAVGFGIETKAEVGLKYALGIDCRQTCSNVAEADPIASGNITPKLPELPTGFVPEVSGYSFLFAKLEFGAHASERLRVESLEAQGGMKLETKLATDAHQAEHKPVAAEYRLVFEGVLGSGKDFEEFLDMVKVTTAKIEIKPRKELAWSPTGTVTLENPSYKKGDVVIFRLALDPNKVNFPLLRQNIKGFRIYLGEGSTPKWRMLTDFPVISSNSQYTIHWTADKDSVPGQEFVIFADTEAVPLPGIKIGYAALPNPTKGWSGTITVTESLSRTGPADVSHPDRGTYKSTFNQRDEYTVSGIEVEYDNEVRLLTKGLHAVQSTSELRMDYSVLCIKWPPYEERKIHYKETDDYSAFGNVQTADNLIYLHLKLDGTYKLTNLHYREKVGTVPGQGNDTFSRHDECTGQKSNDADSYTDRMNVRLDGFDLTGQEDLSTGVFTGSFTDETITDSKIWKRTITHLPEPAPLLNASLPFLSLMAWPPATGDILF</sequence>
<dbReference type="RefSeq" id="WP_189009044.1">
    <property type="nucleotide sequence ID" value="NZ_BMPP01000010.1"/>
</dbReference>
<dbReference type="Proteomes" id="UP000647587">
    <property type="component" value="Unassembled WGS sequence"/>
</dbReference>
<dbReference type="InterPro" id="IPR008964">
    <property type="entry name" value="Invasin/intimin_cell_adhesion"/>
</dbReference>
<evidence type="ECO:0000313" key="4">
    <source>
        <dbReference type="Proteomes" id="UP000647587"/>
    </source>
</evidence>
<dbReference type="PROSITE" id="PS51257">
    <property type="entry name" value="PROKAR_LIPOPROTEIN"/>
    <property type="match status" value="1"/>
</dbReference>
<reference evidence="4" key="1">
    <citation type="journal article" date="2019" name="Int. J. Syst. Evol. Microbiol.">
        <title>The Global Catalogue of Microorganisms (GCM) 10K type strain sequencing project: providing services to taxonomists for standard genome sequencing and annotation.</title>
        <authorList>
            <consortium name="The Broad Institute Genomics Platform"/>
            <consortium name="The Broad Institute Genome Sequencing Center for Infectious Disease"/>
            <person name="Wu L."/>
            <person name="Ma J."/>
        </authorList>
    </citation>
    <scope>NUCLEOTIDE SEQUENCE [LARGE SCALE GENOMIC DNA]</scope>
    <source>
        <strain evidence="4">JCM 30331</strain>
    </source>
</reference>
<evidence type="ECO:0000256" key="1">
    <source>
        <dbReference type="SAM" id="MobiDB-lite"/>
    </source>
</evidence>
<dbReference type="EMBL" id="BMPP01000010">
    <property type="protein sequence ID" value="GGK30113.1"/>
    <property type="molecule type" value="Genomic_DNA"/>
</dbReference>
<comment type="caution">
    <text evidence="3">The sequence shown here is derived from an EMBL/GenBank/DDBJ whole genome shotgun (WGS) entry which is preliminary data.</text>
</comment>
<accession>A0ABQ2EX30</accession>
<keyword evidence="4" id="KW-1185">Reference proteome</keyword>
<feature type="chain" id="PRO_5047164454" description="BIG2 domain-containing protein" evidence="2">
    <location>
        <begin position="29"/>
        <end position="849"/>
    </location>
</feature>
<proteinExistence type="predicted"/>
<feature type="signal peptide" evidence="2">
    <location>
        <begin position="1"/>
        <end position="28"/>
    </location>
</feature>
<dbReference type="SUPFAM" id="SSF49373">
    <property type="entry name" value="Invasin/intimin cell-adhesion fragments"/>
    <property type="match status" value="1"/>
</dbReference>
<feature type="region of interest" description="Disordered" evidence="1">
    <location>
        <begin position="752"/>
        <end position="773"/>
    </location>
</feature>
<evidence type="ECO:0008006" key="5">
    <source>
        <dbReference type="Google" id="ProtNLM"/>
    </source>
</evidence>
<evidence type="ECO:0000313" key="3">
    <source>
        <dbReference type="EMBL" id="GGK30113.1"/>
    </source>
</evidence>
<dbReference type="Gene3D" id="2.60.40.1080">
    <property type="match status" value="1"/>
</dbReference>
<name>A0ABQ2EX30_9DEIO</name>
<protein>
    <recommendedName>
        <fullName evidence="5">BIG2 domain-containing protein</fullName>
    </recommendedName>
</protein>